<sequence>MFSAYLPRFERYYEPFFGGGGTFFALQPATKAFINDKSADLINFYRLHDSSSLRIELMKYADLWEATGHIAASLISSILPLYKSFIQGEIDQSSFYESVPNHIMKRYKKEKTLLDESFIVDRDKFLAMLIHSVQDKGKRLKKIASQREKDFDELELAAHIETAIKSGLYLFLRHLTNLNFAGSLQLSEAKAAANWYFVREFCYASMFRYSRKGNFNIPYGGIAYNKKNFRQKVENIFSDEVKSLFANASFYNLDFEDFLHVTGPSINDFIFLDPPYDSEFSEYDQNVFSKSDQQRLRDTLLKTAAKWMLVIKETDFIRSLYNSPECRFIEFDKKYTYNVRGRNNRETKHLIIVNY</sequence>
<keyword evidence="5" id="KW-0949">S-adenosyl-L-methionine</keyword>
<gene>
    <name evidence="7" type="ORF">SAE01_16860</name>
</gene>
<evidence type="ECO:0000256" key="2">
    <source>
        <dbReference type="ARBA" id="ARBA00011900"/>
    </source>
</evidence>
<dbReference type="GO" id="GO:0006298">
    <property type="term" value="P:mismatch repair"/>
    <property type="evidence" value="ECO:0007669"/>
    <property type="project" value="TreeGrafter"/>
</dbReference>
<dbReference type="PROSITE" id="PS00092">
    <property type="entry name" value="N6_MTASE"/>
    <property type="match status" value="1"/>
</dbReference>
<evidence type="ECO:0000256" key="4">
    <source>
        <dbReference type="ARBA" id="ARBA00022679"/>
    </source>
</evidence>
<comment type="similarity">
    <text evidence="1">Belongs to the N(4)/N(6)-methyltransferase family.</text>
</comment>
<keyword evidence="3 7" id="KW-0489">Methyltransferase</keyword>
<dbReference type="PANTHER" id="PTHR30481">
    <property type="entry name" value="DNA ADENINE METHYLASE"/>
    <property type="match status" value="1"/>
</dbReference>
<dbReference type="Pfam" id="PF02086">
    <property type="entry name" value="MethyltransfD12"/>
    <property type="match status" value="2"/>
</dbReference>
<dbReference type="AlphaFoldDB" id="A0A512BB76"/>
<dbReference type="PANTHER" id="PTHR30481:SF3">
    <property type="entry name" value="DNA ADENINE METHYLASE"/>
    <property type="match status" value="1"/>
</dbReference>
<accession>A0A512BB76</accession>
<dbReference type="EMBL" id="BJYT01000005">
    <property type="protein sequence ID" value="GEO09190.1"/>
    <property type="molecule type" value="Genomic_DNA"/>
</dbReference>
<keyword evidence="4" id="KW-0808">Transferase</keyword>
<dbReference type="Gene3D" id="1.10.1020.10">
    <property type="entry name" value="Adenine-specific Methyltransferase, Domain 2"/>
    <property type="match status" value="1"/>
</dbReference>
<dbReference type="GO" id="GO:0009307">
    <property type="term" value="P:DNA restriction-modification system"/>
    <property type="evidence" value="ECO:0007669"/>
    <property type="project" value="InterPro"/>
</dbReference>
<evidence type="ECO:0000256" key="1">
    <source>
        <dbReference type="ARBA" id="ARBA00006594"/>
    </source>
</evidence>
<comment type="caution">
    <text evidence="7">The sequence shown here is derived from an EMBL/GenBank/DDBJ whole genome shotgun (WGS) entry which is preliminary data.</text>
</comment>
<dbReference type="InterPro" id="IPR023095">
    <property type="entry name" value="Ade_MeTrfase_dom_2"/>
</dbReference>
<evidence type="ECO:0000256" key="3">
    <source>
        <dbReference type="ARBA" id="ARBA00022603"/>
    </source>
</evidence>
<dbReference type="Proteomes" id="UP000321513">
    <property type="component" value="Unassembled WGS sequence"/>
</dbReference>
<dbReference type="Gene3D" id="3.40.50.150">
    <property type="entry name" value="Vaccinia Virus protein VP39"/>
    <property type="match status" value="2"/>
</dbReference>
<protein>
    <recommendedName>
        <fullName evidence="2">site-specific DNA-methyltransferase (adenine-specific)</fullName>
        <ecNumber evidence="2">2.1.1.72</ecNumber>
    </recommendedName>
</protein>
<evidence type="ECO:0000256" key="5">
    <source>
        <dbReference type="ARBA" id="ARBA00022691"/>
    </source>
</evidence>
<reference evidence="7 8" key="1">
    <citation type="submission" date="2019-07" db="EMBL/GenBank/DDBJ databases">
        <title>Whole genome shotgun sequence of Segetibacter aerophilus NBRC 106135.</title>
        <authorList>
            <person name="Hosoyama A."/>
            <person name="Uohara A."/>
            <person name="Ohji S."/>
            <person name="Ichikawa N."/>
        </authorList>
    </citation>
    <scope>NUCLEOTIDE SEQUENCE [LARGE SCALE GENOMIC DNA]</scope>
    <source>
        <strain evidence="7 8">NBRC 106135</strain>
    </source>
</reference>
<evidence type="ECO:0000313" key="7">
    <source>
        <dbReference type="EMBL" id="GEO09190.1"/>
    </source>
</evidence>
<dbReference type="InterPro" id="IPR002052">
    <property type="entry name" value="DNA_methylase_N6_adenine_CS"/>
</dbReference>
<dbReference type="GO" id="GO:1904047">
    <property type="term" value="F:S-adenosyl-L-methionine binding"/>
    <property type="evidence" value="ECO:0007669"/>
    <property type="project" value="TreeGrafter"/>
</dbReference>
<evidence type="ECO:0000256" key="6">
    <source>
        <dbReference type="ARBA" id="ARBA00047942"/>
    </source>
</evidence>
<dbReference type="EC" id="2.1.1.72" evidence="2"/>
<dbReference type="SUPFAM" id="SSF53335">
    <property type="entry name" value="S-adenosyl-L-methionine-dependent methyltransferases"/>
    <property type="match status" value="1"/>
</dbReference>
<evidence type="ECO:0000313" key="8">
    <source>
        <dbReference type="Proteomes" id="UP000321513"/>
    </source>
</evidence>
<proteinExistence type="inferred from homology"/>
<name>A0A512BB76_9BACT</name>
<dbReference type="InterPro" id="IPR029063">
    <property type="entry name" value="SAM-dependent_MTases_sf"/>
</dbReference>
<dbReference type="InterPro" id="IPR012327">
    <property type="entry name" value="MeTrfase_D12"/>
</dbReference>
<keyword evidence="8" id="KW-1185">Reference proteome</keyword>
<comment type="catalytic activity">
    <reaction evidence="6">
        <text>a 2'-deoxyadenosine in DNA + S-adenosyl-L-methionine = an N(6)-methyl-2'-deoxyadenosine in DNA + S-adenosyl-L-homocysteine + H(+)</text>
        <dbReference type="Rhea" id="RHEA:15197"/>
        <dbReference type="Rhea" id="RHEA-COMP:12418"/>
        <dbReference type="Rhea" id="RHEA-COMP:12419"/>
        <dbReference type="ChEBI" id="CHEBI:15378"/>
        <dbReference type="ChEBI" id="CHEBI:57856"/>
        <dbReference type="ChEBI" id="CHEBI:59789"/>
        <dbReference type="ChEBI" id="CHEBI:90615"/>
        <dbReference type="ChEBI" id="CHEBI:90616"/>
        <dbReference type="EC" id="2.1.1.72"/>
    </reaction>
</comment>
<organism evidence="7 8">
    <name type="scientific">Segetibacter aerophilus</name>
    <dbReference type="NCBI Taxonomy" id="670293"/>
    <lineage>
        <taxon>Bacteria</taxon>
        <taxon>Pseudomonadati</taxon>
        <taxon>Bacteroidota</taxon>
        <taxon>Chitinophagia</taxon>
        <taxon>Chitinophagales</taxon>
        <taxon>Chitinophagaceae</taxon>
        <taxon>Segetibacter</taxon>
    </lineage>
</organism>
<dbReference type="GO" id="GO:0009007">
    <property type="term" value="F:site-specific DNA-methyltransferase (adenine-specific) activity"/>
    <property type="evidence" value="ECO:0007669"/>
    <property type="project" value="UniProtKB-EC"/>
</dbReference>
<dbReference type="GO" id="GO:0032259">
    <property type="term" value="P:methylation"/>
    <property type="evidence" value="ECO:0007669"/>
    <property type="project" value="UniProtKB-KW"/>
</dbReference>
<dbReference type="GO" id="GO:0043565">
    <property type="term" value="F:sequence-specific DNA binding"/>
    <property type="evidence" value="ECO:0007669"/>
    <property type="project" value="TreeGrafter"/>
</dbReference>